<evidence type="ECO:0000313" key="3">
    <source>
        <dbReference type="Proteomes" id="UP000029889"/>
    </source>
</evidence>
<reference evidence="2 3" key="1">
    <citation type="submission" date="2014-09" db="EMBL/GenBank/DDBJ databases">
        <authorList>
            <person name="Lapin J.S."/>
            <person name="Pope W.H."/>
            <person name="Hua J."/>
            <person name="Ford M.E."/>
            <person name="Conway J.F."/>
            <person name="Hatfull G.F."/>
            <person name="Hendrix R.W."/>
        </authorList>
    </citation>
    <scope>NUCLEOTIDE SEQUENCE [LARGE SCALE GENOMIC DNA]</scope>
</reference>
<proteinExistence type="predicted"/>
<protein>
    <submittedName>
        <fullName evidence="2">Uncharacterized protein</fullName>
    </submittedName>
</protein>
<name>A0A097EY53_9CAUD</name>
<sequence>MTNIQNLTSIIFYATVVMYITVLFLTVFIYKDYKNGFIDNTTMKFNSKFEAIIYYVLATSYLVCLMLLGTLIYILYTTLFAIGAIL</sequence>
<feature type="transmembrane region" description="Helical" evidence="1">
    <location>
        <begin position="51"/>
        <end position="76"/>
    </location>
</feature>
<keyword evidence="1" id="KW-0812">Transmembrane</keyword>
<keyword evidence="3" id="KW-1185">Reference proteome</keyword>
<dbReference type="GeneID" id="22111514"/>
<feature type="transmembrane region" description="Helical" evidence="1">
    <location>
        <begin position="6"/>
        <end position="30"/>
    </location>
</feature>
<dbReference type="RefSeq" id="YP_009102061.1">
    <property type="nucleotide sequence ID" value="NC_025447.1"/>
</dbReference>
<organism evidence="2 3">
    <name type="scientific">Escherichia phage 121Q</name>
    <dbReference type="NCBI Taxonomy" id="1555202"/>
    <lineage>
        <taxon>Viruses</taxon>
        <taxon>Duplodnaviria</taxon>
        <taxon>Heunggongvirae</taxon>
        <taxon>Uroviricota</taxon>
        <taxon>Caudoviricetes</taxon>
        <taxon>Asteriusvirus</taxon>
        <taxon>Asteriusvirus av121Q</taxon>
    </lineage>
</organism>
<evidence type="ECO:0000256" key="1">
    <source>
        <dbReference type="SAM" id="Phobius"/>
    </source>
</evidence>
<dbReference type="KEGG" id="vg:22111514"/>
<dbReference type="EMBL" id="KM507819">
    <property type="protein sequence ID" value="AIT14364.1"/>
    <property type="molecule type" value="Genomic_DNA"/>
</dbReference>
<evidence type="ECO:0000313" key="2">
    <source>
        <dbReference type="EMBL" id="AIT14364.1"/>
    </source>
</evidence>
<keyword evidence="1" id="KW-1133">Transmembrane helix</keyword>
<keyword evidence="1" id="KW-0472">Membrane</keyword>
<gene>
    <name evidence="2" type="primary">474</name>
    <name evidence="2" type="ORF">PBI_121Q_474</name>
</gene>
<accession>A0A097EY53</accession>
<dbReference type="Proteomes" id="UP000029889">
    <property type="component" value="Segment"/>
</dbReference>